<organism evidence="16 17">
    <name type="scientific">Bacillus selenitireducens (strain ATCC 700615 / DSM 15326 / MLS10)</name>
    <dbReference type="NCBI Taxonomy" id="439292"/>
    <lineage>
        <taxon>Bacteria</taxon>
        <taxon>Bacillati</taxon>
        <taxon>Bacillota</taxon>
        <taxon>Bacilli</taxon>
        <taxon>Bacillales</taxon>
        <taxon>Bacillaceae</taxon>
        <taxon>Salisediminibacterium</taxon>
    </lineage>
</organism>
<dbReference type="EC" id="2.7.13.3" evidence="3"/>
<evidence type="ECO:0000256" key="7">
    <source>
        <dbReference type="ARBA" id="ARBA00022741"/>
    </source>
</evidence>
<dbReference type="HOGENOM" id="CLU_023166_0_0_9"/>
<keyword evidence="4" id="KW-1003">Cell membrane</keyword>
<dbReference type="InterPro" id="IPR005467">
    <property type="entry name" value="His_kinase_dom"/>
</dbReference>
<dbReference type="Gene3D" id="1.10.8.500">
    <property type="entry name" value="HAMP domain in histidine kinase"/>
    <property type="match status" value="1"/>
</dbReference>
<comment type="subcellular location">
    <subcellularLocation>
        <location evidence="2">Cell membrane</location>
        <topology evidence="2">Multi-pass membrane protein</topology>
    </subcellularLocation>
</comment>
<dbReference type="SUPFAM" id="SSF55874">
    <property type="entry name" value="ATPase domain of HSP90 chaperone/DNA topoisomerase II/histidine kinase"/>
    <property type="match status" value="1"/>
</dbReference>
<evidence type="ECO:0000256" key="9">
    <source>
        <dbReference type="ARBA" id="ARBA00022840"/>
    </source>
</evidence>
<keyword evidence="13" id="KW-0812">Transmembrane</keyword>
<sequence length="693" mass="78588">MRKKMQSIRNKVLFFGLLMTIIPLALISVYYIQNMADYVGETGEEMQKMRLEHLATDIRSEIRQVMDQLDVLASLERPAEMKGPFYEVLSSQDAIDTLVVIDRDGVLLSQVARHTLNHADTGDTWPVQADSGVTPDAGEPVISDVLVNEYGQPYMQMIAETGTDGLRIGATVQLQKLIGNVSSYQLDDEAVIYLEDPSNQVIAHQDYSKLWQPSTEETAQGIEIRTEIDEVQWELVMEQPRREALSPVFDMMRRGGFTATVMILFGSVISVFAGLYFVKPIETLQQGMRRMKTGYWPEAMPVERQDEFGELTRAFNEMNETIQEKEQRLRQEKERLDIVVNSMDAGLAVVRKDYSIAWMNPKLEGWIGERREVPCFQLFHDQDDACYACPLRDEVTYDKMDEIMTRKDRSGAERIYRHRVFPLNYTLEQDEEALIVMEDITEEKQMEEKIIQTDKLSALGLMASSFAHEVNNPLASVQIYAEDLSDRLTEDEAELLESGDMAHYLQVIRKNIDRCKTITGNLLNFSRKENWEERDIRVRQVVEESLVLMNHSLNKQGVDVTVTEEEGLPAIRGDALKLSQVFVNFIQNAIDAMAGKTAPALSIRLYQEGQDLLVDVADNGSGIRPEDLDKLFDPFFTSKPTGKGTGLGLSVCYGIIKQMNGVLEVESEPGEGAVFRVRLPVPQKETNPEHGEV</sequence>
<dbReference type="AlphaFoldDB" id="D6XY21"/>
<dbReference type="RefSeq" id="WP_013171523.1">
    <property type="nucleotide sequence ID" value="NC_014219.1"/>
</dbReference>
<evidence type="ECO:0000259" key="14">
    <source>
        <dbReference type="PROSITE" id="PS50109"/>
    </source>
</evidence>
<keyword evidence="12" id="KW-0175">Coiled coil</keyword>
<evidence type="ECO:0000256" key="5">
    <source>
        <dbReference type="ARBA" id="ARBA00022553"/>
    </source>
</evidence>
<dbReference type="PROSITE" id="PS50109">
    <property type="entry name" value="HIS_KIN"/>
    <property type="match status" value="1"/>
</dbReference>
<dbReference type="GO" id="GO:0005524">
    <property type="term" value="F:ATP binding"/>
    <property type="evidence" value="ECO:0007669"/>
    <property type="project" value="UniProtKB-KW"/>
</dbReference>
<keyword evidence="6" id="KW-0808">Transferase</keyword>
<evidence type="ECO:0000256" key="4">
    <source>
        <dbReference type="ARBA" id="ARBA00022475"/>
    </source>
</evidence>
<dbReference type="SMART" id="SM00304">
    <property type="entry name" value="HAMP"/>
    <property type="match status" value="1"/>
</dbReference>
<keyword evidence="17" id="KW-1185">Reference proteome</keyword>
<dbReference type="PROSITE" id="PS50885">
    <property type="entry name" value="HAMP"/>
    <property type="match status" value="1"/>
</dbReference>
<feature type="transmembrane region" description="Helical" evidence="13">
    <location>
        <begin position="12"/>
        <end position="32"/>
    </location>
</feature>
<evidence type="ECO:0000313" key="16">
    <source>
        <dbReference type="EMBL" id="ADH98094.1"/>
    </source>
</evidence>
<dbReference type="OrthoDB" id="9815750at2"/>
<dbReference type="PANTHER" id="PTHR43065">
    <property type="entry name" value="SENSOR HISTIDINE KINASE"/>
    <property type="match status" value="1"/>
</dbReference>
<evidence type="ECO:0000256" key="8">
    <source>
        <dbReference type="ARBA" id="ARBA00022777"/>
    </source>
</evidence>
<dbReference type="CDD" id="cd00082">
    <property type="entry name" value="HisKA"/>
    <property type="match status" value="1"/>
</dbReference>
<feature type="domain" description="Histidine kinase" evidence="14">
    <location>
        <begin position="465"/>
        <end position="683"/>
    </location>
</feature>
<evidence type="ECO:0000256" key="6">
    <source>
        <dbReference type="ARBA" id="ARBA00022679"/>
    </source>
</evidence>
<feature type="coiled-coil region" evidence="12">
    <location>
        <begin position="308"/>
        <end position="342"/>
    </location>
</feature>
<dbReference type="InterPro" id="IPR035965">
    <property type="entry name" value="PAS-like_dom_sf"/>
</dbReference>
<dbReference type="Gene3D" id="1.10.287.130">
    <property type="match status" value="1"/>
</dbReference>
<dbReference type="GO" id="GO:0000155">
    <property type="term" value="F:phosphorelay sensor kinase activity"/>
    <property type="evidence" value="ECO:0007669"/>
    <property type="project" value="InterPro"/>
</dbReference>
<name>D6XY21_BACIE</name>
<dbReference type="SUPFAM" id="SSF158472">
    <property type="entry name" value="HAMP domain-like"/>
    <property type="match status" value="1"/>
</dbReference>
<dbReference type="InterPro" id="IPR036890">
    <property type="entry name" value="HATPase_C_sf"/>
</dbReference>
<keyword evidence="9" id="KW-0067">ATP-binding</keyword>
<evidence type="ECO:0000256" key="11">
    <source>
        <dbReference type="ARBA" id="ARBA00023136"/>
    </source>
</evidence>
<comment type="catalytic activity">
    <reaction evidence="1">
        <text>ATP + protein L-histidine = ADP + protein N-phospho-L-histidine.</text>
        <dbReference type="EC" id="2.7.13.3"/>
    </reaction>
</comment>
<keyword evidence="5" id="KW-0597">Phosphoprotein</keyword>
<dbReference type="SMART" id="SM00387">
    <property type="entry name" value="HATPase_c"/>
    <property type="match status" value="1"/>
</dbReference>
<proteinExistence type="predicted"/>
<dbReference type="KEGG" id="bse:Bsel_0558"/>
<dbReference type="SUPFAM" id="SSF47384">
    <property type="entry name" value="Homodimeric domain of signal transducing histidine kinase"/>
    <property type="match status" value="1"/>
</dbReference>
<dbReference type="Gene3D" id="3.30.565.10">
    <property type="entry name" value="Histidine kinase-like ATPase, C-terminal domain"/>
    <property type="match status" value="1"/>
</dbReference>
<dbReference type="PRINTS" id="PR00344">
    <property type="entry name" value="BCTRLSENSOR"/>
</dbReference>
<evidence type="ECO:0000256" key="2">
    <source>
        <dbReference type="ARBA" id="ARBA00004651"/>
    </source>
</evidence>
<evidence type="ECO:0000256" key="1">
    <source>
        <dbReference type="ARBA" id="ARBA00000085"/>
    </source>
</evidence>
<reference evidence="16" key="1">
    <citation type="submission" date="2009-10" db="EMBL/GenBank/DDBJ databases">
        <title>Complete sequence of Bacillus selenitireducens MLS10.</title>
        <authorList>
            <consortium name="US DOE Joint Genome Institute"/>
            <person name="Lucas S."/>
            <person name="Copeland A."/>
            <person name="Lapidus A."/>
            <person name="Glavina del Rio T."/>
            <person name="Dalin E."/>
            <person name="Tice H."/>
            <person name="Bruce D."/>
            <person name="Goodwin L."/>
            <person name="Pitluck S."/>
            <person name="Sims D."/>
            <person name="Brettin T."/>
            <person name="Detter J.C."/>
            <person name="Han C."/>
            <person name="Larimer F."/>
            <person name="Land M."/>
            <person name="Hauser L."/>
            <person name="Kyrpides N."/>
            <person name="Ovchinnikova G."/>
            <person name="Stolz J."/>
        </authorList>
    </citation>
    <scope>NUCLEOTIDE SEQUENCE [LARGE SCALE GENOMIC DNA]</scope>
    <source>
        <strain evidence="16">MLS10</strain>
    </source>
</reference>
<dbReference type="Pfam" id="PF02518">
    <property type="entry name" value="HATPase_c"/>
    <property type="match status" value="1"/>
</dbReference>
<feature type="transmembrane region" description="Helical" evidence="13">
    <location>
        <begin position="256"/>
        <end position="278"/>
    </location>
</feature>
<dbReference type="InterPro" id="IPR003594">
    <property type="entry name" value="HATPase_dom"/>
</dbReference>
<dbReference type="CDD" id="cd06225">
    <property type="entry name" value="HAMP"/>
    <property type="match status" value="1"/>
</dbReference>
<dbReference type="InterPro" id="IPR004358">
    <property type="entry name" value="Sig_transdc_His_kin-like_C"/>
</dbReference>
<dbReference type="SMART" id="SM00388">
    <property type="entry name" value="HisKA"/>
    <property type="match status" value="1"/>
</dbReference>
<keyword evidence="11 13" id="KW-0472">Membrane</keyword>
<evidence type="ECO:0000256" key="13">
    <source>
        <dbReference type="SAM" id="Phobius"/>
    </source>
</evidence>
<dbReference type="Proteomes" id="UP000000271">
    <property type="component" value="Chromosome"/>
</dbReference>
<evidence type="ECO:0000259" key="15">
    <source>
        <dbReference type="PROSITE" id="PS50885"/>
    </source>
</evidence>
<dbReference type="PANTHER" id="PTHR43065:SF10">
    <property type="entry name" value="PEROXIDE STRESS-ACTIVATED HISTIDINE KINASE MAK3"/>
    <property type="match status" value="1"/>
</dbReference>
<dbReference type="InterPro" id="IPR003661">
    <property type="entry name" value="HisK_dim/P_dom"/>
</dbReference>
<dbReference type="GO" id="GO:0005886">
    <property type="term" value="C:plasma membrane"/>
    <property type="evidence" value="ECO:0007669"/>
    <property type="project" value="UniProtKB-SubCell"/>
</dbReference>
<accession>D6XY21</accession>
<keyword evidence="7" id="KW-0547">Nucleotide-binding</keyword>
<dbReference type="Gene3D" id="3.30.450.20">
    <property type="entry name" value="PAS domain"/>
    <property type="match status" value="1"/>
</dbReference>
<dbReference type="InterPro" id="IPR003660">
    <property type="entry name" value="HAMP_dom"/>
</dbReference>
<feature type="domain" description="HAMP" evidence="15">
    <location>
        <begin position="275"/>
        <end position="327"/>
    </location>
</feature>
<keyword evidence="10" id="KW-0902">Two-component regulatory system</keyword>
<dbReference type="SUPFAM" id="SSF55785">
    <property type="entry name" value="PYP-like sensor domain (PAS domain)"/>
    <property type="match status" value="1"/>
</dbReference>
<dbReference type="Pfam" id="PF00672">
    <property type="entry name" value="HAMP"/>
    <property type="match status" value="1"/>
</dbReference>
<evidence type="ECO:0000256" key="3">
    <source>
        <dbReference type="ARBA" id="ARBA00012438"/>
    </source>
</evidence>
<keyword evidence="8 16" id="KW-0418">Kinase</keyword>
<keyword evidence="13" id="KW-1133">Transmembrane helix</keyword>
<evidence type="ECO:0000256" key="12">
    <source>
        <dbReference type="SAM" id="Coils"/>
    </source>
</evidence>
<evidence type="ECO:0000313" key="17">
    <source>
        <dbReference type="Proteomes" id="UP000000271"/>
    </source>
</evidence>
<dbReference type="STRING" id="439292.Bsel_0558"/>
<dbReference type="EMBL" id="CP001791">
    <property type="protein sequence ID" value="ADH98094.1"/>
    <property type="molecule type" value="Genomic_DNA"/>
</dbReference>
<gene>
    <name evidence="16" type="ordered locus">Bsel_0558</name>
</gene>
<dbReference type="InterPro" id="IPR036097">
    <property type="entry name" value="HisK_dim/P_sf"/>
</dbReference>
<protein>
    <recommendedName>
        <fullName evidence="3">histidine kinase</fullName>
        <ecNumber evidence="3">2.7.13.3</ecNumber>
    </recommendedName>
</protein>
<dbReference type="Pfam" id="PF00512">
    <property type="entry name" value="HisKA"/>
    <property type="match status" value="1"/>
</dbReference>
<evidence type="ECO:0000256" key="10">
    <source>
        <dbReference type="ARBA" id="ARBA00023012"/>
    </source>
</evidence>
<dbReference type="eggNOG" id="COG4191">
    <property type="taxonomic scope" value="Bacteria"/>
</dbReference>